<dbReference type="Proteomes" id="UP000239203">
    <property type="component" value="Unassembled WGS sequence"/>
</dbReference>
<dbReference type="InterPro" id="IPR028994">
    <property type="entry name" value="Integrin_alpha_N"/>
</dbReference>
<dbReference type="EMBL" id="PTIX01000005">
    <property type="protein sequence ID" value="PPK68477.1"/>
    <property type="molecule type" value="Genomic_DNA"/>
</dbReference>
<evidence type="ECO:0000313" key="3">
    <source>
        <dbReference type="Proteomes" id="UP000239203"/>
    </source>
</evidence>
<evidence type="ECO:0000256" key="1">
    <source>
        <dbReference type="SAM" id="SignalP"/>
    </source>
</evidence>
<comment type="caution">
    <text evidence="2">The sequence shown here is derived from an EMBL/GenBank/DDBJ whole genome shotgun (WGS) entry which is preliminary data.</text>
</comment>
<sequence>MATRRILGVLGATAALTLTLVSPASAGARNAPFSGDVDGDGLADVVTLGPEGSTCSLTIAHGLPGGGYGTATTYTYPNPTTGPLCGDMGEVVDLGGDGTNEIVTTDYDAYSTSDAFYVLRQTGPTTVAVISKQYGDIMPNIIWQRDFNHDGRVDICTWTDQGLGVNYYLNTESGGLSWIYDDPGGC</sequence>
<reference evidence="2 3" key="1">
    <citation type="submission" date="2018-02" db="EMBL/GenBank/DDBJ databases">
        <title>Genomic Encyclopedia of Archaeal and Bacterial Type Strains, Phase II (KMG-II): from individual species to whole genera.</title>
        <authorList>
            <person name="Goeker M."/>
        </authorList>
    </citation>
    <scope>NUCLEOTIDE SEQUENCE [LARGE SCALE GENOMIC DNA]</scope>
    <source>
        <strain evidence="2 3">YU 961-1</strain>
    </source>
</reference>
<dbReference type="SUPFAM" id="SSF69318">
    <property type="entry name" value="Integrin alpha N-terminal domain"/>
    <property type="match status" value="1"/>
</dbReference>
<proteinExistence type="predicted"/>
<evidence type="ECO:0008006" key="4">
    <source>
        <dbReference type="Google" id="ProtNLM"/>
    </source>
</evidence>
<dbReference type="AlphaFoldDB" id="A0A2S6GTG7"/>
<dbReference type="OrthoDB" id="3342116at2"/>
<keyword evidence="3" id="KW-1185">Reference proteome</keyword>
<keyword evidence="1" id="KW-0732">Signal</keyword>
<accession>A0A2S6GTG7</accession>
<organism evidence="2 3">
    <name type="scientific">Actinokineospora auranticolor</name>
    <dbReference type="NCBI Taxonomy" id="155976"/>
    <lineage>
        <taxon>Bacteria</taxon>
        <taxon>Bacillati</taxon>
        <taxon>Actinomycetota</taxon>
        <taxon>Actinomycetes</taxon>
        <taxon>Pseudonocardiales</taxon>
        <taxon>Pseudonocardiaceae</taxon>
        <taxon>Actinokineospora</taxon>
    </lineage>
</organism>
<name>A0A2S6GTG7_9PSEU</name>
<feature type="chain" id="PRO_5015404057" description="VCBS repeat protein" evidence="1">
    <location>
        <begin position="27"/>
        <end position="186"/>
    </location>
</feature>
<gene>
    <name evidence="2" type="ORF">CLV40_105200</name>
</gene>
<dbReference type="RefSeq" id="WP_104478945.1">
    <property type="nucleotide sequence ID" value="NZ_CP154825.1"/>
</dbReference>
<evidence type="ECO:0000313" key="2">
    <source>
        <dbReference type="EMBL" id="PPK68477.1"/>
    </source>
</evidence>
<feature type="signal peptide" evidence="1">
    <location>
        <begin position="1"/>
        <end position="26"/>
    </location>
</feature>
<protein>
    <recommendedName>
        <fullName evidence="4">VCBS repeat protein</fullName>
    </recommendedName>
</protein>